<dbReference type="Proteomes" id="UP000779809">
    <property type="component" value="Unassembled WGS sequence"/>
</dbReference>
<evidence type="ECO:0000256" key="7">
    <source>
        <dbReference type="ARBA" id="ARBA00048062"/>
    </source>
</evidence>
<organism evidence="9 10">
    <name type="scientific">Candidatus Korobacter versatilis</name>
    <dbReference type="NCBI Taxonomy" id="658062"/>
    <lineage>
        <taxon>Bacteria</taxon>
        <taxon>Pseudomonadati</taxon>
        <taxon>Acidobacteriota</taxon>
        <taxon>Terriglobia</taxon>
        <taxon>Terriglobales</taxon>
        <taxon>Candidatus Korobacteraceae</taxon>
        <taxon>Candidatus Korobacter</taxon>
    </lineage>
</organism>
<keyword evidence="1" id="KW-0378">Hydrolase</keyword>
<evidence type="ECO:0000256" key="2">
    <source>
        <dbReference type="ARBA" id="ARBA00035880"/>
    </source>
</evidence>
<dbReference type="AlphaFoldDB" id="A0A932EQE3"/>
<dbReference type="InterPro" id="IPR029069">
    <property type="entry name" value="HotDog_dom_sf"/>
</dbReference>
<comment type="catalytic activity">
    <reaction evidence="2">
        <text>a fatty acyl-CoA + H2O = a fatty acid + CoA + H(+)</text>
        <dbReference type="Rhea" id="RHEA:16781"/>
        <dbReference type="ChEBI" id="CHEBI:15377"/>
        <dbReference type="ChEBI" id="CHEBI:15378"/>
        <dbReference type="ChEBI" id="CHEBI:28868"/>
        <dbReference type="ChEBI" id="CHEBI:57287"/>
        <dbReference type="ChEBI" id="CHEBI:77636"/>
        <dbReference type="EC" id="3.1.2.20"/>
    </reaction>
</comment>
<evidence type="ECO:0000313" key="10">
    <source>
        <dbReference type="Proteomes" id="UP000779809"/>
    </source>
</evidence>
<dbReference type="SUPFAM" id="SSF54637">
    <property type="entry name" value="Thioesterase/thiol ester dehydrase-isomerase"/>
    <property type="match status" value="1"/>
</dbReference>
<evidence type="ECO:0000259" key="8">
    <source>
        <dbReference type="Pfam" id="PF03061"/>
    </source>
</evidence>
<feature type="domain" description="Thioesterase" evidence="8">
    <location>
        <begin position="54"/>
        <end position="125"/>
    </location>
</feature>
<protein>
    <recommendedName>
        <fullName evidence="6">Medium/long-chain acyl-CoA thioesterase YigI</fullName>
        <ecNumber evidence="5">3.1.2.20</ecNumber>
    </recommendedName>
</protein>
<evidence type="ECO:0000256" key="4">
    <source>
        <dbReference type="ARBA" id="ARBA00038381"/>
    </source>
</evidence>
<evidence type="ECO:0000256" key="3">
    <source>
        <dbReference type="ARBA" id="ARBA00036002"/>
    </source>
</evidence>
<name>A0A932EQE3_9BACT</name>
<evidence type="ECO:0000256" key="6">
    <source>
        <dbReference type="ARBA" id="ARBA00040062"/>
    </source>
</evidence>
<gene>
    <name evidence="9" type="ORF">HYX28_10115</name>
</gene>
<evidence type="ECO:0000256" key="1">
    <source>
        <dbReference type="ARBA" id="ARBA00022801"/>
    </source>
</evidence>
<dbReference type="EMBL" id="JACPNR010000012">
    <property type="protein sequence ID" value="MBI2679124.1"/>
    <property type="molecule type" value="Genomic_DNA"/>
</dbReference>
<comment type="caution">
    <text evidence="9">The sequence shown here is derived from an EMBL/GenBank/DDBJ whole genome shotgun (WGS) entry which is preliminary data.</text>
</comment>
<dbReference type="InterPro" id="IPR003736">
    <property type="entry name" value="PAAI_dom"/>
</dbReference>
<comment type="similarity">
    <text evidence="4">Belongs to the YigI thioesterase family.</text>
</comment>
<comment type="catalytic activity">
    <reaction evidence="7">
        <text>a medium-chain fatty acyl-CoA + H2O = a medium-chain fatty acid + CoA + H(+)</text>
        <dbReference type="Rhea" id="RHEA:68184"/>
        <dbReference type="ChEBI" id="CHEBI:15377"/>
        <dbReference type="ChEBI" id="CHEBI:15378"/>
        <dbReference type="ChEBI" id="CHEBI:57287"/>
        <dbReference type="ChEBI" id="CHEBI:59558"/>
        <dbReference type="ChEBI" id="CHEBI:90546"/>
    </reaction>
</comment>
<dbReference type="Pfam" id="PF03061">
    <property type="entry name" value="4HBT"/>
    <property type="match status" value="1"/>
</dbReference>
<evidence type="ECO:0000256" key="5">
    <source>
        <dbReference type="ARBA" id="ARBA00038894"/>
    </source>
</evidence>
<proteinExistence type="inferred from homology"/>
<dbReference type="EC" id="3.1.2.20" evidence="5"/>
<reference evidence="9" key="1">
    <citation type="submission" date="2020-07" db="EMBL/GenBank/DDBJ databases">
        <title>Huge and variable diversity of episymbiotic CPR bacteria and DPANN archaea in groundwater ecosystems.</title>
        <authorList>
            <person name="He C.Y."/>
            <person name="Keren R."/>
            <person name="Whittaker M."/>
            <person name="Farag I.F."/>
            <person name="Doudna J."/>
            <person name="Cate J.H.D."/>
            <person name="Banfield J.F."/>
        </authorList>
    </citation>
    <scope>NUCLEOTIDE SEQUENCE</scope>
    <source>
        <strain evidence="9">NC_groundwater_580_Pr5_B-0.1um_64_19</strain>
    </source>
</reference>
<dbReference type="InterPro" id="IPR006683">
    <property type="entry name" value="Thioestr_dom"/>
</dbReference>
<accession>A0A932EQE3</accession>
<dbReference type="PANTHER" id="PTHR43240:SF20">
    <property type="entry name" value="MEDIUM_LONG-CHAIN ACYL-COA THIOESTERASE YIGI"/>
    <property type="match status" value="1"/>
</dbReference>
<dbReference type="GO" id="GO:0047617">
    <property type="term" value="F:fatty acyl-CoA hydrolase activity"/>
    <property type="evidence" value="ECO:0007669"/>
    <property type="project" value="UniProtKB-EC"/>
</dbReference>
<dbReference type="PANTHER" id="PTHR43240">
    <property type="entry name" value="1,4-DIHYDROXY-2-NAPHTHOYL-COA THIOESTERASE 1"/>
    <property type="match status" value="1"/>
</dbReference>
<sequence length="142" mass="15632">MPAAPTVDFTALREFIARIPLFRTLHYRLDELKPGEATVTAPYTADHDGIFRSFHGGLLLTLADTAACCALLALTGPDQVMTTTDMNIRFLAPCNSDATARARVIKFGRTICPIHVDLFDAQGKHVALAQVTYMRLEKMPAR</sequence>
<dbReference type="CDD" id="cd03443">
    <property type="entry name" value="PaaI_thioesterase"/>
    <property type="match status" value="1"/>
</dbReference>
<comment type="catalytic activity">
    <reaction evidence="3">
        <text>a long-chain fatty acyl-CoA + H2O = a long-chain fatty acid + CoA + H(+)</text>
        <dbReference type="Rhea" id="RHEA:67680"/>
        <dbReference type="ChEBI" id="CHEBI:15377"/>
        <dbReference type="ChEBI" id="CHEBI:15378"/>
        <dbReference type="ChEBI" id="CHEBI:57287"/>
        <dbReference type="ChEBI" id="CHEBI:57560"/>
        <dbReference type="ChEBI" id="CHEBI:83139"/>
    </reaction>
</comment>
<dbReference type="NCBIfam" id="TIGR00369">
    <property type="entry name" value="unchar_dom_1"/>
    <property type="match status" value="1"/>
</dbReference>
<evidence type="ECO:0000313" key="9">
    <source>
        <dbReference type="EMBL" id="MBI2679124.1"/>
    </source>
</evidence>
<dbReference type="Gene3D" id="3.10.129.10">
    <property type="entry name" value="Hotdog Thioesterase"/>
    <property type="match status" value="1"/>
</dbReference>